<dbReference type="AlphaFoldDB" id="B5ECU2"/>
<dbReference type="HOGENOM" id="CLU_115349_0_0_7"/>
<dbReference type="Proteomes" id="UP000008825">
    <property type="component" value="Chromosome"/>
</dbReference>
<evidence type="ECO:0000313" key="2">
    <source>
        <dbReference type="Proteomes" id="UP000008825"/>
    </source>
</evidence>
<gene>
    <name evidence="1" type="ordered locus">Gbem_3567</name>
</gene>
<sequence length="206" mass="23465">MIPASEIPDYLPKYLTDHSYKELREAVKRFPEIAYNRFYSNHGIAPGTVYQGDCIAGLPYTRNGVLNTTSKCFVLSNTCDMEISENKRYFNSNILFTPIIDFKSYEDSLLAKHKVSAVENHLAEIKKQCASQIMYLPDNSHIPNGGIVFWDQIYHVLSSSLERSSLSDRRLFSLSNYGHYCMCIKLSHHLCRVTAETDRPATAPLV</sequence>
<accession>B5ECU2</accession>
<keyword evidence="2" id="KW-1185">Reference proteome</keyword>
<evidence type="ECO:0000313" key="1">
    <source>
        <dbReference type="EMBL" id="ACH40559.1"/>
    </source>
</evidence>
<proteinExistence type="predicted"/>
<organism evidence="1 2">
    <name type="scientific">Citrifermentans bemidjiense (strain ATCC BAA-1014 / DSM 16622 / JCM 12645 / Bem)</name>
    <name type="common">Geobacter bemidjiensis</name>
    <dbReference type="NCBI Taxonomy" id="404380"/>
    <lineage>
        <taxon>Bacteria</taxon>
        <taxon>Pseudomonadati</taxon>
        <taxon>Thermodesulfobacteriota</taxon>
        <taxon>Desulfuromonadia</taxon>
        <taxon>Geobacterales</taxon>
        <taxon>Geobacteraceae</taxon>
        <taxon>Citrifermentans</taxon>
    </lineage>
</organism>
<dbReference type="KEGG" id="gbm:Gbem_3567"/>
<protein>
    <submittedName>
        <fullName evidence="1">Uncharacterized protein</fullName>
    </submittedName>
</protein>
<name>B5ECU2_CITBB</name>
<reference evidence="1 2" key="1">
    <citation type="submission" date="2008-07" db="EMBL/GenBank/DDBJ databases">
        <title>Complete sequence of Geobacter bemidjiensis BEM.</title>
        <authorList>
            <consortium name="US DOE Joint Genome Institute"/>
            <person name="Lucas S."/>
            <person name="Copeland A."/>
            <person name="Lapidus A."/>
            <person name="Glavina del Rio T."/>
            <person name="Dalin E."/>
            <person name="Tice H."/>
            <person name="Bruce D."/>
            <person name="Goodwin L."/>
            <person name="Pitluck S."/>
            <person name="Kiss H."/>
            <person name="Brettin T."/>
            <person name="Detter J.C."/>
            <person name="Han C."/>
            <person name="Kuske C.R."/>
            <person name="Schmutz J."/>
            <person name="Larimer F."/>
            <person name="Land M."/>
            <person name="Hauser L."/>
            <person name="Kyrpides N."/>
            <person name="Lykidis A."/>
            <person name="Lovley D."/>
            <person name="Richardson P."/>
        </authorList>
    </citation>
    <scope>NUCLEOTIDE SEQUENCE [LARGE SCALE GENOMIC DNA]</scope>
    <source>
        <strain evidence="2">ATCC BAA-1014 / DSM 16622 / JCM 12645 / Bem</strain>
    </source>
</reference>
<dbReference type="STRING" id="404380.Gbem_3567"/>
<dbReference type="eggNOG" id="ENOG5032ZR8">
    <property type="taxonomic scope" value="Bacteria"/>
</dbReference>
<reference evidence="1 2" key="2">
    <citation type="journal article" date="2010" name="BMC Genomics">
        <title>The genome of Geobacter bemidjiensis, exemplar for the subsurface clade of Geobacter species that predominate in Fe(III)-reducing subsurface environments.</title>
        <authorList>
            <person name="Aklujkar M."/>
            <person name="Young N.D."/>
            <person name="Holmes D."/>
            <person name="Chavan M."/>
            <person name="Risso C."/>
            <person name="Kiss H.E."/>
            <person name="Han C.S."/>
            <person name="Land M.L."/>
            <person name="Lovley D.R."/>
        </authorList>
    </citation>
    <scope>NUCLEOTIDE SEQUENCE [LARGE SCALE GENOMIC DNA]</scope>
    <source>
        <strain evidence="2">ATCC BAA-1014 / DSM 16622 / JCM 12645 / Bem</strain>
    </source>
</reference>
<dbReference type="EMBL" id="CP001124">
    <property type="protein sequence ID" value="ACH40559.1"/>
    <property type="molecule type" value="Genomic_DNA"/>
</dbReference>